<evidence type="ECO:0000313" key="3">
    <source>
        <dbReference type="Proteomes" id="UP000824120"/>
    </source>
</evidence>
<dbReference type="Proteomes" id="UP000824120">
    <property type="component" value="Chromosome 12"/>
</dbReference>
<reference evidence="2 3" key="1">
    <citation type="submission" date="2020-09" db="EMBL/GenBank/DDBJ databases">
        <title>De no assembly of potato wild relative species, Solanum commersonii.</title>
        <authorList>
            <person name="Cho K."/>
        </authorList>
    </citation>
    <scope>NUCLEOTIDE SEQUENCE [LARGE SCALE GENOMIC DNA]</scope>
    <source>
        <strain evidence="2">LZ3.2</strain>
        <tissue evidence="2">Leaf</tissue>
    </source>
</reference>
<organism evidence="2 3">
    <name type="scientific">Solanum commersonii</name>
    <name type="common">Commerson's wild potato</name>
    <name type="synonym">Commerson's nightshade</name>
    <dbReference type="NCBI Taxonomy" id="4109"/>
    <lineage>
        <taxon>Eukaryota</taxon>
        <taxon>Viridiplantae</taxon>
        <taxon>Streptophyta</taxon>
        <taxon>Embryophyta</taxon>
        <taxon>Tracheophyta</taxon>
        <taxon>Spermatophyta</taxon>
        <taxon>Magnoliopsida</taxon>
        <taxon>eudicotyledons</taxon>
        <taxon>Gunneridae</taxon>
        <taxon>Pentapetalae</taxon>
        <taxon>asterids</taxon>
        <taxon>lamiids</taxon>
        <taxon>Solanales</taxon>
        <taxon>Solanaceae</taxon>
        <taxon>Solanoideae</taxon>
        <taxon>Solaneae</taxon>
        <taxon>Solanum</taxon>
    </lineage>
</organism>
<gene>
    <name evidence="2" type="ORF">H5410_062742</name>
</gene>
<evidence type="ECO:0000313" key="2">
    <source>
        <dbReference type="EMBL" id="KAG5572976.1"/>
    </source>
</evidence>
<accession>A0A9J5WD87</accession>
<name>A0A9J5WD87_SOLCO</name>
<proteinExistence type="predicted"/>
<sequence>MLVRQSPSGPEDAHEGDADVKVDVKSDHPSGQDEGNKTEMVWTCEEQMHRRTSKEVRKVGYRSQTFLLNQWPNA</sequence>
<protein>
    <submittedName>
        <fullName evidence="2">Uncharacterized protein</fullName>
    </submittedName>
</protein>
<comment type="caution">
    <text evidence="2">The sequence shown here is derived from an EMBL/GenBank/DDBJ whole genome shotgun (WGS) entry which is preliminary data.</text>
</comment>
<keyword evidence="3" id="KW-1185">Reference proteome</keyword>
<feature type="region of interest" description="Disordered" evidence="1">
    <location>
        <begin position="1"/>
        <end position="39"/>
    </location>
</feature>
<evidence type="ECO:0000256" key="1">
    <source>
        <dbReference type="SAM" id="MobiDB-lite"/>
    </source>
</evidence>
<dbReference type="EMBL" id="JACXVP010000012">
    <property type="protein sequence ID" value="KAG5572976.1"/>
    <property type="molecule type" value="Genomic_DNA"/>
</dbReference>
<dbReference type="AlphaFoldDB" id="A0A9J5WD87"/>
<feature type="compositionally biased region" description="Basic and acidic residues" evidence="1">
    <location>
        <begin position="11"/>
        <end position="37"/>
    </location>
</feature>